<reference evidence="2" key="1">
    <citation type="submission" date="2020-02" db="EMBL/GenBank/DDBJ databases">
        <authorList>
            <person name="Meier V. D."/>
        </authorList>
    </citation>
    <scope>NUCLEOTIDE SEQUENCE</scope>
    <source>
        <strain evidence="2">AVDCRST_MAG51</strain>
    </source>
</reference>
<proteinExistence type="predicted"/>
<evidence type="ECO:0000259" key="1">
    <source>
        <dbReference type="Pfam" id="PF12697"/>
    </source>
</evidence>
<accession>A0A6J4NLL5</accession>
<keyword evidence="2" id="KW-0378">Hydrolase</keyword>
<dbReference type="AlphaFoldDB" id="A0A6J4NLL5"/>
<protein>
    <submittedName>
        <fullName evidence="2">FIG084569: hydrolase, alpha/beta fold family</fullName>
    </submittedName>
</protein>
<dbReference type="Pfam" id="PF12697">
    <property type="entry name" value="Abhydrolase_6"/>
    <property type="match status" value="1"/>
</dbReference>
<sequence>MRWVLLRGLTREAGHWADFAAALEQRSGAPVVPLDLAGNGSQFASRSPASVDAMAADCIHRASMSTAPVVLVAMSLGAMVALECCRRAPHS</sequence>
<feature type="domain" description="AB hydrolase-1" evidence="1">
    <location>
        <begin position="4"/>
        <end position="85"/>
    </location>
</feature>
<dbReference type="InterPro" id="IPR000073">
    <property type="entry name" value="AB_hydrolase_1"/>
</dbReference>
<feature type="non-terminal residue" evidence="2">
    <location>
        <position position="91"/>
    </location>
</feature>
<evidence type="ECO:0000313" key="2">
    <source>
        <dbReference type="EMBL" id="CAA9391633.1"/>
    </source>
</evidence>
<dbReference type="EMBL" id="CADCUX010000109">
    <property type="protein sequence ID" value="CAA9391633.1"/>
    <property type="molecule type" value="Genomic_DNA"/>
</dbReference>
<organism evidence="2">
    <name type="scientific">uncultured Ramlibacter sp</name>
    <dbReference type="NCBI Taxonomy" id="260755"/>
    <lineage>
        <taxon>Bacteria</taxon>
        <taxon>Pseudomonadati</taxon>
        <taxon>Pseudomonadota</taxon>
        <taxon>Betaproteobacteria</taxon>
        <taxon>Burkholderiales</taxon>
        <taxon>Comamonadaceae</taxon>
        <taxon>Ramlibacter</taxon>
        <taxon>environmental samples</taxon>
    </lineage>
</organism>
<dbReference type="Gene3D" id="3.40.50.1820">
    <property type="entry name" value="alpha/beta hydrolase"/>
    <property type="match status" value="1"/>
</dbReference>
<dbReference type="InterPro" id="IPR029058">
    <property type="entry name" value="AB_hydrolase_fold"/>
</dbReference>
<gene>
    <name evidence="2" type="ORF">AVDCRST_MAG51-414</name>
</gene>
<dbReference type="SUPFAM" id="SSF53474">
    <property type="entry name" value="alpha/beta-Hydrolases"/>
    <property type="match status" value="1"/>
</dbReference>
<dbReference type="GO" id="GO:0016787">
    <property type="term" value="F:hydrolase activity"/>
    <property type="evidence" value="ECO:0007669"/>
    <property type="project" value="UniProtKB-KW"/>
</dbReference>
<name>A0A6J4NLL5_9BURK</name>